<gene>
    <name evidence="2" type="ORF">SAMN05216186_11710</name>
</gene>
<dbReference type="RefSeq" id="WP_084335780.1">
    <property type="nucleotide sequence ID" value="NZ_FNFD01000017.1"/>
</dbReference>
<dbReference type="Proteomes" id="UP000198706">
    <property type="component" value="Unassembled WGS sequence"/>
</dbReference>
<keyword evidence="3" id="KW-1185">Reference proteome</keyword>
<reference evidence="2 3" key="1">
    <citation type="submission" date="2016-10" db="EMBL/GenBank/DDBJ databases">
        <authorList>
            <person name="de Groot N.N."/>
        </authorList>
    </citation>
    <scope>NUCLEOTIDE SEQUENCE [LARGE SCALE GENOMIC DNA]</scope>
    <source>
        <strain evidence="2 3">JCM 21544</strain>
    </source>
</reference>
<accession>A0A1G9IHN7</accession>
<evidence type="ECO:0000313" key="2">
    <source>
        <dbReference type="EMBL" id="SDL24731.1"/>
    </source>
</evidence>
<feature type="signal peptide" evidence="1">
    <location>
        <begin position="1"/>
        <end position="28"/>
    </location>
</feature>
<dbReference type="SUPFAM" id="SSF51445">
    <property type="entry name" value="(Trans)glycosidases"/>
    <property type="match status" value="1"/>
</dbReference>
<sequence>MGRLARTLAACILLALLAAPWPSGPANAAVEASDYDAFWLWSGVRPQPVLAQARTLYILQGQISAIRRSAHPEVRFAAQGVAIPKPSRSEVWLAYRAHTLRWPPHVHDTLLAQLRRWQRAGHRVVGVQIDFDARTLHLHEYVDFLRDLRRRLPVEYRLSITGLLDWSSNADPTAIGQLKGVVDEVVVQTYQGLSTITDYQAYLPRVSRLGLPFKIGLVQQGEWRAPDYLVRSPWFRGYVVFLRNP</sequence>
<keyword evidence="1" id="KW-0732">Signal</keyword>
<dbReference type="InterPro" id="IPR021488">
    <property type="entry name" value="DUF3142"/>
</dbReference>
<evidence type="ECO:0008006" key="4">
    <source>
        <dbReference type="Google" id="ProtNLM"/>
    </source>
</evidence>
<dbReference type="EMBL" id="FNFD01000017">
    <property type="protein sequence ID" value="SDL24731.1"/>
    <property type="molecule type" value="Genomic_DNA"/>
</dbReference>
<name>A0A1G9IHN7_9PSED</name>
<evidence type="ECO:0000256" key="1">
    <source>
        <dbReference type="SAM" id="SignalP"/>
    </source>
</evidence>
<feature type="chain" id="PRO_5011649806" description="DUF3142 domain-containing protein" evidence="1">
    <location>
        <begin position="29"/>
        <end position="245"/>
    </location>
</feature>
<dbReference type="Pfam" id="PF11340">
    <property type="entry name" value="DUF3142"/>
    <property type="match status" value="1"/>
</dbReference>
<dbReference type="STRING" id="137658.SAMN05216186_11710"/>
<evidence type="ECO:0000313" key="3">
    <source>
        <dbReference type="Proteomes" id="UP000198706"/>
    </source>
</evidence>
<dbReference type="InterPro" id="IPR017853">
    <property type="entry name" value="GH"/>
</dbReference>
<organism evidence="2 3">
    <name type="scientific">Pseudomonas indica</name>
    <dbReference type="NCBI Taxonomy" id="137658"/>
    <lineage>
        <taxon>Bacteria</taxon>
        <taxon>Pseudomonadati</taxon>
        <taxon>Pseudomonadota</taxon>
        <taxon>Gammaproteobacteria</taxon>
        <taxon>Pseudomonadales</taxon>
        <taxon>Pseudomonadaceae</taxon>
        <taxon>Pseudomonas</taxon>
    </lineage>
</organism>
<protein>
    <recommendedName>
        <fullName evidence="4">DUF3142 domain-containing protein</fullName>
    </recommendedName>
</protein>
<proteinExistence type="predicted"/>
<dbReference type="AlphaFoldDB" id="A0A1G9IHN7"/>